<evidence type="ECO:0000256" key="3">
    <source>
        <dbReference type="ARBA" id="ARBA00067437"/>
    </source>
</evidence>
<keyword evidence="2" id="KW-0560">Oxidoreductase</keyword>
<proteinExistence type="inferred from homology"/>
<keyword evidence="6" id="KW-1185">Reference proteome</keyword>
<dbReference type="Pfam" id="PF13561">
    <property type="entry name" value="adh_short_C2"/>
    <property type="match status" value="1"/>
</dbReference>
<sequence length="333" mass="34841">MGSNDQIPLSRRQIVGGVGTGLAVAATRSAQASEATPPAARPLVDPIGQYPKPPFAKQSQPWPGLAGRMEPKPDHGETSYRGSGRLAGRRALITGGDSGMGRAAAIAFAREGADVAINYLPDEEPDAAEVMALNRKEGRIALAIPGDLRDEAFCQDLIAQAVRGLGGLDIVVSNAGRQQAHASILDISTEQFDWTMKTNIYAPFWIIKAALPHLKPGSTIIASTSEQATDPTPDLYDYAQTKAATTNFVRSLGKQLAQKGIRVNGVAPGPIWTPLQVSGGASMEKLEKFGAQTPFGRPGQPVELAGIYVQLASAEGSYATGQVYGSAGGNGLP</sequence>
<evidence type="ECO:0000256" key="1">
    <source>
        <dbReference type="ARBA" id="ARBA00006484"/>
    </source>
</evidence>
<dbReference type="SUPFAM" id="SSF51735">
    <property type="entry name" value="NAD(P)-binding Rossmann-fold domains"/>
    <property type="match status" value="1"/>
</dbReference>
<evidence type="ECO:0000256" key="2">
    <source>
        <dbReference type="ARBA" id="ARBA00023002"/>
    </source>
</evidence>
<comment type="caution">
    <text evidence="5">The sequence shown here is derived from an EMBL/GenBank/DDBJ whole genome shotgun (WGS) entry which is preliminary data.</text>
</comment>
<dbReference type="InterPro" id="IPR036291">
    <property type="entry name" value="NAD(P)-bd_dom_sf"/>
</dbReference>
<dbReference type="AlphaFoldDB" id="A0A512IKA9"/>
<evidence type="ECO:0000256" key="4">
    <source>
        <dbReference type="SAM" id="MobiDB-lite"/>
    </source>
</evidence>
<dbReference type="PANTHER" id="PTHR48107">
    <property type="entry name" value="NADPH-DEPENDENT ALDEHYDE REDUCTASE-LIKE PROTEIN, CHLOROPLASTIC-RELATED"/>
    <property type="match status" value="1"/>
</dbReference>
<dbReference type="Gene3D" id="3.40.50.720">
    <property type="entry name" value="NAD(P)-binding Rossmann-like Domain"/>
    <property type="match status" value="1"/>
</dbReference>
<comment type="similarity">
    <text evidence="1">Belongs to the short-chain dehydrogenases/reductases (SDR) family.</text>
</comment>
<gene>
    <name evidence="5" type="ORF">MHA02_05190</name>
</gene>
<dbReference type="FunFam" id="3.40.50.720:FF:000097">
    <property type="entry name" value="SDR family oxidoreductase"/>
    <property type="match status" value="1"/>
</dbReference>
<dbReference type="InterPro" id="IPR006311">
    <property type="entry name" value="TAT_signal"/>
</dbReference>
<accession>A0A512IKA9</accession>
<dbReference type="GO" id="GO:0016614">
    <property type="term" value="F:oxidoreductase activity, acting on CH-OH group of donors"/>
    <property type="evidence" value="ECO:0007669"/>
    <property type="project" value="UniProtKB-ARBA"/>
</dbReference>
<dbReference type="PRINTS" id="PR00081">
    <property type="entry name" value="GDHRDH"/>
</dbReference>
<name>A0A512IKA9_9HYPH</name>
<dbReference type="RefSeq" id="WP_147076411.1">
    <property type="nucleotide sequence ID" value="NZ_BJZT01000005.1"/>
</dbReference>
<feature type="compositionally biased region" description="Basic and acidic residues" evidence="4">
    <location>
        <begin position="69"/>
        <end position="78"/>
    </location>
</feature>
<dbReference type="PROSITE" id="PS51318">
    <property type="entry name" value="TAT"/>
    <property type="match status" value="1"/>
</dbReference>
<dbReference type="PANTHER" id="PTHR48107:SF16">
    <property type="entry name" value="NADPH-DEPENDENT ALDEHYDE REDUCTASE 1, CHLOROPLASTIC"/>
    <property type="match status" value="1"/>
</dbReference>
<dbReference type="PRINTS" id="PR00080">
    <property type="entry name" value="SDRFAMILY"/>
</dbReference>
<evidence type="ECO:0000313" key="6">
    <source>
        <dbReference type="Proteomes" id="UP000321258"/>
    </source>
</evidence>
<feature type="region of interest" description="Disordered" evidence="4">
    <location>
        <begin position="27"/>
        <end position="82"/>
    </location>
</feature>
<dbReference type="InterPro" id="IPR020904">
    <property type="entry name" value="Sc_DH/Rdtase_CS"/>
</dbReference>
<evidence type="ECO:0000313" key="5">
    <source>
        <dbReference type="EMBL" id="GEO98131.1"/>
    </source>
</evidence>
<dbReference type="InterPro" id="IPR002347">
    <property type="entry name" value="SDR_fam"/>
</dbReference>
<dbReference type="EMBL" id="BJZT01000005">
    <property type="protein sequence ID" value="GEO98131.1"/>
    <property type="molecule type" value="Genomic_DNA"/>
</dbReference>
<dbReference type="PROSITE" id="PS00061">
    <property type="entry name" value="ADH_SHORT"/>
    <property type="match status" value="1"/>
</dbReference>
<dbReference type="Proteomes" id="UP000321258">
    <property type="component" value="Unassembled WGS sequence"/>
</dbReference>
<dbReference type="OrthoDB" id="9809287at2"/>
<protein>
    <recommendedName>
        <fullName evidence="3">Uncharacterized oxidoreductase YghA</fullName>
    </recommendedName>
</protein>
<organism evidence="5 6">
    <name type="scientific">Methylobacterium haplocladii</name>
    <dbReference type="NCBI Taxonomy" id="1176176"/>
    <lineage>
        <taxon>Bacteria</taxon>
        <taxon>Pseudomonadati</taxon>
        <taxon>Pseudomonadota</taxon>
        <taxon>Alphaproteobacteria</taxon>
        <taxon>Hyphomicrobiales</taxon>
        <taxon>Methylobacteriaceae</taxon>
        <taxon>Methylobacterium</taxon>
    </lineage>
</organism>
<reference evidence="5 6" key="1">
    <citation type="submission" date="2019-07" db="EMBL/GenBank/DDBJ databases">
        <title>Whole genome shotgun sequence of Methylobacterium haplocladii NBRC 107714.</title>
        <authorList>
            <person name="Hosoyama A."/>
            <person name="Uohara A."/>
            <person name="Ohji S."/>
            <person name="Ichikawa N."/>
        </authorList>
    </citation>
    <scope>NUCLEOTIDE SEQUENCE [LARGE SCALE GENOMIC DNA]</scope>
    <source>
        <strain evidence="5 6">NBRC 107714</strain>
    </source>
</reference>